<evidence type="ECO:0000313" key="3">
    <source>
        <dbReference type="Proteomes" id="UP000292082"/>
    </source>
</evidence>
<dbReference type="PROSITE" id="PS50181">
    <property type="entry name" value="FBOX"/>
    <property type="match status" value="1"/>
</dbReference>
<gene>
    <name evidence="2" type="ORF">BD310DRAFT_915852</name>
</gene>
<feature type="domain" description="F-box" evidence="1">
    <location>
        <begin position="116"/>
        <end position="174"/>
    </location>
</feature>
<dbReference type="AlphaFoldDB" id="A0A4Q9Q9M9"/>
<sequence length="613" mass="69958">MSRPRYVAQEPDIFGVKLPVAQKLDPDPMSDPYAARIWEDEMMYKRYLATVPPPSIMDDALRARFNSRVKMFKVRIHELEALRENMEENMEERPPAAIGNELASIIWRHRILTRALFPIRDLPNEILGMIFDHVVYSHPIDNMKYYHAARAVLVQTCRRFRDIAYGYRALWRTVIFTDACPWKLSFRAISRAEGVPLTIGFGQAPVLPGASPVHATDFGVLLHGLILAAPQLREVTAGLCESSMPVFCTWLARNTRAFPCLQTLVLHHVNHRNRDGNVVIFYDRPPMIPLRGQVVVPNLRKIDLDGVAIDWESQSPTMFSNVKDLRLGTTYGTMPPLQSHQWSQILFAAASTLVRLDLRMFWVACEWNTPPPSVRVELPNLLELSIHYEAERRATEFTLAHIDAPRLIALNILSIRNASINFKSLCEQLTGRFPELRLFALRFIACHGPPAPPPVVNQYFAQFGRLLRSMPKLRVLKSGFLYVGVQALLRPLCVPELYLAPEELAAIAEKAARQEPFAIPICCPELEYLNIFWEYVGDPTGDVRDFALWLNARQQLGKQFPRVCVRNKTKFEQMKALLEQADIAPSVGEFMIVPTETPMYEEKVVEEEVLSHL</sequence>
<dbReference type="Proteomes" id="UP000292082">
    <property type="component" value="Unassembled WGS sequence"/>
</dbReference>
<proteinExistence type="predicted"/>
<dbReference type="EMBL" id="ML145088">
    <property type="protein sequence ID" value="TBU63751.1"/>
    <property type="molecule type" value="Genomic_DNA"/>
</dbReference>
<keyword evidence="3" id="KW-1185">Reference proteome</keyword>
<dbReference type="SUPFAM" id="SSF52047">
    <property type="entry name" value="RNI-like"/>
    <property type="match status" value="1"/>
</dbReference>
<organism evidence="2 3">
    <name type="scientific">Dichomitus squalens</name>
    <dbReference type="NCBI Taxonomy" id="114155"/>
    <lineage>
        <taxon>Eukaryota</taxon>
        <taxon>Fungi</taxon>
        <taxon>Dikarya</taxon>
        <taxon>Basidiomycota</taxon>
        <taxon>Agaricomycotina</taxon>
        <taxon>Agaricomycetes</taxon>
        <taxon>Polyporales</taxon>
        <taxon>Polyporaceae</taxon>
        <taxon>Dichomitus</taxon>
    </lineage>
</organism>
<reference evidence="2 3" key="1">
    <citation type="submission" date="2019-01" db="EMBL/GenBank/DDBJ databases">
        <title>Draft genome sequences of three monokaryotic isolates of the white-rot basidiomycete fungus Dichomitus squalens.</title>
        <authorList>
            <consortium name="DOE Joint Genome Institute"/>
            <person name="Lopez S.C."/>
            <person name="Andreopoulos B."/>
            <person name="Pangilinan J."/>
            <person name="Lipzen A."/>
            <person name="Riley R."/>
            <person name="Ahrendt S."/>
            <person name="Ng V."/>
            <person name="Barry K."/>
            <person name="Daum C."/>
            <person name="Grigoriev I.V."/>
            <person name="Hilden K.S."/>
            <person name="Makela M.R."/>
            <person name="de Vries R.P."/>
        </authorList>
    </citation>
    <scope>NUCLEOTIDE SEQUENCE [LARGE SCALE GENOMIC DNA]</scope>
    <source>
        <strain evidence="2 3">CBS 464.89</strain>
    </source>
</reference>
<accession>A0A4Q9Q9M9</accession>
<evidence type="ECO:0000259" key="1">
    <source>
        <dbReference type="PROSITE" id="PS50181"/>
    </source>
</evidence>
<name>A0A4Q9Q9M9_9APHY</name>
<evidence type="ECO:0000313" key="2">
    <source>
        <dbReference type="EMBL" id="TBU63751.1"/>
    </source>
</evidence>
<dbReference type="Pfam" id="PF12937">
    <property type="entry name" value="F-box-like"/>
    <property type="match status" value="1"/>
</dbReference>
<protein>
    <recommendedName>
        <fullName evidence="1">F-box domain-containing protein</fullName>
    </recommendedName>
</protein>
<dbReference type="InterPro" id="IPR001810">
    <property type="entry name" value="F-box_dom"/>
</dbReference>